<organism evidence="1 2">
    <name type="scientific">Ectocarpus siliculosus</name>
    <name type="common">Brown alga</name>
    <name type="synonym">Conferva siliculosa</name>
    <dbReference type="NCBI Taxonomy" id="2880"/>
    <lineage>
        <taxon>Eukaryota</taxon>
        <taxon>Sar</taxon>
        <taxon>Stramenopiles</taxon>
        <taxon>Ochrophyta</taxon>
        <taxon>PX clade</taxon>
        <taxon>Phaeophyceae</taxon>
        <taxon>Ectocarpales</taxon>
        <taxon>Ectocarpaceae</taxon>
        <taxon>Ectocarpus</taxon>
    </lineage>
</organism>
<dbReference type="EMBL" id="FN649736">
    <property type="protein sequence ID" value="CBN79825.1"/>
    <property type="molecule type" value="Genomic_DNA"/>
</dbReference>
<dbReference type="STRING" id="2880.D8LF05"/>
<dbReference type="GO" id="GO:0103068">
    <property type="term" value="F:leukotriene C4 gamma-glutamyl transferase activity"/>
    <property type="evidence" value="ECO:0007669"/>
    <property type="project" value="UniProtKB-EC"/>
</dbReference>
<reference evidence="1 2" key="1">
    <citation type="journal article" date="2010" name="Nature">
        <title>The Ectocarpus genome and the independent evolution of multicellularity in brown algae.</title>
        <authorList>
            <person name="Cock J.M."/>
            <person name="Sterck L."/>
            <person name="Rouze P."/>
            <person name="Scornet D."/>
            <person name="Allen A.E."/>
            <person name="Amoutzias G."/>
            <person name="Anthouard V."/>
            <person name="Artiguenave F."/>
            <person name="Aury J.M."/>
            <person name="Badger J.H."/>
            <person name="Beszteri B."/>
            <person name="Billiau K."/>
            <person name="Bonnet E."/>
            <person name="Bothwell J.H."/>
            <person name="Bowler C."/>
            <person name="Boyen C."/>
            <person name="Brownlee C."/>
            <person name="Carrano C.J."/>
            <person name="Charrier B."/>
            <person name="Cho G.Y."/>
            <person name="Coelho S.M."/>
            <person name="Collen J."/>
            <person name="Corre E."/>
            <person name="Da Silva C."/>
            <person name="Delage L."/>
            <person name="Delaroque N."/>
            <person name="Dittami S.M."/>
            <person name="Doulbeau S."/>
            <person name="Elias M."/>
            <person name="Farnham G."/>
            <person name="Gachon C.M."/>
            <person name="Gschloessl B."/>
            <person name="Heesch S."/>
            <person name="Jabbari K."/>
            <person name="Jubin C."/>
            <person name="Kawai H."/>
            <person name="Kimura K."/>
            <person name="Kloareg B."/>
            <person name="Kupper F.C."/>
            <person name="Lang D."/>
            <person name="Le Bail A."/>
            <person name="Leblanc C."/>
            <person name="Lerouge P."/>
            <person name="Lohr M."/>
            <person name="Lopez P.J."/>
            <person name="Martens C."/>
            <person name="Maumus F."/>
            <person name="Michel G."/>
            <person name="Miranda-Saavedra D."/>
            <person name="Morales J."/>
            <person name="Moreau H."/>
            <person name="Motomura T."/>
            <person name="Nagasato C."/>
            <person name="Napoli C.A."/>
            <person name="Nelson D.R."/>
            <person name="Nyvall-Collen P."/>
            <person name="Peters A.F."/>
            <person name="Pommier C."/>
            <person name="Potin P."/>
            <person name="Poulain J."/>
            <person name="Quesneville H."/>
            <person name="Read B."/>
            <person name="Rensing S.A."/>
            <person name="Ritter A."/>
            <person name="Rousvoal S."/>
            <person name="Samanta M."/>
            <person name="Samson G."/>
            <person name="Schroeder D.C."/>
            <person name="Segurens B."/>
            <person name="Strittmatter M."/>
            <person name="Tonon T."/>
            <person name="Tregear J.W."/>
            <person name="Valentin K."/>
            <person name="von Dassow P."/>
            <person name="Yamagishi T."/>
            <person name="Van de Peer Y."/>
            <person name="Wincker P."/>
        </authorList>
    </citation>
    <scope>NUCLEOTIDE SEQUENCE [LARGE SCALE GENOMIC DNA]</scope>
    <source>
        <strain evidence="2">Ec32 / CCAP1310/4</strain>
    </source>
</reference>
<dbReference type="PANTHER" id="PTHR43881:SF1">
    <property type="entry name" value="GAMMA-GLUTAMYLTRANSPEPTIDASE (AFU_ORTHOLOGUE AFUA_4G13580)"/>
    <property type="match status" value="1"/>
</dbReference>
<dbReference type="PANTHER" id="PTHR43881">
    <property type="entry name" value="GAMMA-GLUTAMYLTRANSPEPTIDASE (AFU_ORTHOLOGUE AFUA_4G13580)"/>
    <property type="match status" value="1"/>
</dbReference>
<keyword evidence="1" id="KW-0808">Transferase</keyword>
<dbReference type="EMBL" id="FN648000">
    <property type="protein sequence ID" value="CBN79825.1"/>
    <property type="molecule type" value="Genomic_DNA"/>
</dbReference>
<name>D8LF05_ECTSI</name>
<dbReference type="InterPro" id="IPR029055">
    <property type="entry name" value="Ntn_hydrolases_N"/>
</dbReference>
<dbReference type="SUPFAM" id="SSF56235">
    <property type="entry name" value="N-terminal nucleophile aminohydrolases (Ntn hydrolases)"/>
    <property type="match status" value="1"/>
</dbReference>
<dbReference type="InterPro" id="IPR043138">
    <property type="entry name" value="GGT_lsub"/>
</dbReference>
<dbReference type="Pfam" id="PF01019">
    <property type="entry name" value="G_glu_transpept"/>
    <property type="match status" value="1"/>
</dbReference>
<sequence>MAGKEALNFQSRRSPVLGTHAAVSTSQPLATDIGARILRLGGNAVDAAVAVSAALCVLEPCSTGLGGDMFMLYYEASTKQVHAVNGSGKAPAALSLERCLEDLAKATPAAAAAAAATGGGGSGPKDIPPCHPHSVTVPGAAAGWCDSVSKFGSGALTLSELMEPAAVLAEEGFPVSPITAHHWGLNAYQLETGPNKGAALLMPNGRTPAAGEVFRNPDMAGVLRELGTGGREGFYGGRIGEAMVKVLQEMGGVLTMEDLKAHTTAFVEPISVEFAGVRVYEVPPNGQGIAALLALNILKELGVVEEDGGEAAYLHRLIEVLRLAFADTRWYCADMDKAEVPVKELLGQAYAAERARLFDPTRASVDVKKGSPTKSSCTVSFQVVDDRGNAVSFVNSNYMGFGSGIVPDGCGFSLQSRGSNFVLDPEHPNVLAPGKRPYHTIIPCMVTSEATGELFATMTNMGAFMQPQGHVQLLSNLLLRGMDPQAAIDAPRFCIRDGMANGAVALEPWYPDAAAAAAGRDTPEGADKGGEGYEAVVSELQRMGHDIKVVRGHARCEMGRAQIIQRKMSGGTQVLWCGSDGRADGCAVAW</sequence>
<dbReference type="OrthoDB" id="2015213at2759"/>
<dbReference type="Gene3D" id="3.60.20.40">
    <property type="match status" value="1"/>
</dbReference>
<dbReference type="InParanoid" id="D8LF05"/>
<dbReference type="eggNOG" id="KOG2410">
    <property type="taxonomic scope" value="Eukaryota"/>
</dbReference>
<accession>D8LF05</accession>
<evidence type="ECO:0000313" key="2">
    <source>
        <dbReference type="Proteomes" id="UP000002630"/>
    </source>
</evidence>
<dbReference type="AlphaFoldDB" id="D8LF05"/>
<keyword evidence="1" id="KW-0012">Acyltransferase</keyword>
<dbReference type="OMA" id="EGNMVSY"/>
<dbReference type="InterPro" id="IPR043137">
    <property type="entry name" value="GGT_ssub_C"/>
</dbReference>
<dbReference type="Proteomes" id="UP000002630">
    <property type="component" value="Linkage Group LG11"/>
</dbReference>
<gene>
    <name evidence="1" type="primary">GGT</name>
    <name evidence="1" type="ORF">Esi_0014_0172</name>
</gene>
<proteinExistence type="predicted"/>
<evidence type="ECO:0000313" key="1">
    <source>
        <dbReference type="EMBL" id="CBN79825.1"/>
    </source>
</evidence>
<protein>
    <submittedName>
        <fullName evidence="1">Gamma-glutamyl transpeptidase</fullName>
        <ecNumber evidence="1">2.3.2.2</ecNumber>
    </submittedName>
</protein>
<dbReference type="Gene3D" id="1.10.246.130">
    <property type="match status" value="1"/>
</dbReference>
<dbReference type="PRINTS" id="PR01210">
    <property type="entry name" value="GGTRANSPTASE"/>
</dbReference>
<keyword evidence="2" id="KW-1185">Reference proteome</keyword>
<dbReference type="InterPro" id="IPR052896">
    <property type="entry name" value="GGT-like_enzyme"/>
</dbReference>
<dbReference type="MEROPS" id="T03.025"/>
<dbReference type="EC" id="2.3.2.2" evidence="1"/>